<dbReference type="EMBL" id="MNYR01000046">
    <property type="protein sequence ID" value="OIP55408.1"/>
    <property type="molecule type" value="Genomic_DNA"/>
</dbReference>
<keyword evidence="1" id="KW-0472">Membrane</keyword>
<reference evidence="2 3" key="1">
    <citation type="journal article" date="2016" name="Environ. Microbiol.">
        <title>Genomic resolution of a cold subsurface aquifer community provides metabolic insights for novel microbes adapted to high CO concentrations.</title>
        <authorList>
            <person name="Probst A.J."/>
            <person name="Castelle C.J."/>
            <person name="Singh A."/>
            <person name="Brown C.T."/>
            <person name="Anantharaman K."/>
            <person name="Sharon I."/>
            <person name="Hug L.A."/>
            <person name="Burstein D."/>
            <person name="Emerson J.B."/>
            <person name="Thomas B.C."/>
            <person name="Banfield J.F."/>
        </authorList>
    </citation>
    <scope>NUCLEOTIDE SEQUENCE [LARGE SCALE GENOMIC DNA]</scope>
    <source>
        <strain evidence="2">CG2_30_39_24</strain>
    </source>
</reference>
<accession>A0A1J5FK83</accession>
<feature type="transmembrane region" description="Helical" evidence="1">
    <location>
        <begin position="120"/>
        <end position="141"/>
    </location>
</feature>
<feature type="transmembrane region" description="Helical" evidence="1">
    <location>
        <begin position="54"/>
        <end position="72"/>
    </location>
</feature>
<dbReference type="AlphaFoldDB" id="A0A1J5FK83"/>
<evidence type="ECO:0000313" key="2">
    <source>
        <dbReference type="EMBL" id="OIP55408.1"/>
    </source>
</evidence>
<name>A0A1J5FK83_9BACT</name>
<keyword evidence="1" id="KW-0812">Transmembrane</keyword>
<comment type="caution">
    <text evidence="2">The sequence shown here is derived from an EMBL/GenBank/DDBJ whole genome shotgun (WGS) entry which is preliminary data.</text>
</comment>
<dbReference type="STRING" id="1805236.AUK13_02845"/>
<feature type="transmembrane region" description="Helical" evidence="1">
    <location>
        <begin position="27"/>
        <end position="47"/>
    </location>
</feature>
<dbReference type="Proteomes" id="UP000183922">
    <property type="component" value="Unassembled WGS sequence"/>
</dbReference>
<protein>
    <submittedName>
        <fullName evidence="2">Uncharacterized protein</fullName>
    </submittedName>
</protein>
<evidence type="ECO:0000256" key="1">
    <source>
        <dbReference type="SAM" id="Phobius"/>
    </source>
</evidence>
<proteinExistence type="predicted"/>
<keyword evidence="1" id="KW-1133">Transmembrane helix</keyword>
<sequence length="190" mass="21219">MVNFFAITLKVPGEAMDVAGAIANPGYVGNILIILLAVIVIGIYGFMLDRHQMVINLFATYIGFLVANFFPTDVLNLGEWANSWWGMLVIFAAAAFLTILILAWTRILRSSYVSNFFVRWYQAVIAGLLYTGLLVSIVLTILPSKFLSQFSPWFLSVFISDIGSFLWLVLPIVGLLFIKGKRRLVGRPAY</sequence>
<gene>
    <name evidence="2" type="ORF">AUK13_02845</name>
</gene>
<evidence type="ECO:0000313" key="3">
    <source>
        <dbReference type="Proteomes" id="UP000183922"/>
    </source>
</evidence>
<organism evidence="2 3">
    <name type="scientific">Candidatus Kuenenbacteria bacterium CG2_30_39_24</name>
    <dbReference type="NCBI Taxonomy" id="1805236"/>
    <lineage>
        <taxon>Bacteria</taxon>
        <taxon>Candidatus Kueneniibacteriota</taxon>
    </lineage>
</organism>
<feature type="transmembrane region" description="Helical" evidence="1">
    <location>
        <begin position="84"/>
        <end position="108"/>
    </location>
</feature>
<feature type="transmembrane region" description="Helical" evidence="1">
    <location>
        <begin position="153"/>
        <end position="178"/>
    </location>
</feature>